<proteinExistence type="inferred from homology"/>
<evidence type="ECO:0000313" key="5">
    <source>
        <dbReference type="Proteomes" id="UP000241890"/>
    </source>
</evidence>
<dbReference type="PRINTS" id="PR00081">
    <property type="entry name" value="GDHRDH"/>
</dbReference>
<sequence length="246" mass="26989">MPPPARVLVTHATEFLGKATTSALLQSLPASKLFCQDARFADEGERSAFVDGLDVSEDRLEFISHQDVGKIAEAVQFDVDILVNNTAYPAVRRKFHDIPREEFVQTLDALTVFPFELTAKLLPAMRERKRGKVIFVTSATAFHGLPNYASYAIARGATNAMALTLAKEVGPDNICVNAVCPNFVESETYFPKRLRDDPKILAKITKPIPLGRLAKPHEPADLIAFLASSKADYITGQIMPFAGGWA</sequence>
<evidence type="ECO:0000256" key="1">
    <source>
        <dbReference type="ARBA" id="ARBA00006484"/>
    </source>
</evidence>
<dbReference type="Proteomes" id="UP000241890">
    <property type="component" value="Unassembled WGS sequence"/>
</dbReference>
<dbReference type="PANTHER" id="PTHR42879">
    <property type="entry name" value="3-OXOACYL-(ACYL-CARRIER-PROTEIN) REDUCTASE"/>
    <property type="match status" value="1"/>
</dbReference>
<dbReference type="EMBL" id="BEYU01000003">
    <property type="protein sequence ID" value="GBG24028.1"/>
    <property type="molecule type" value="Genomic_DNA"/>
</dbReference>
<dbReference type="GO" id="GO:0004316">
    <property type="term" value="F:3-oxoacyl-[acyl-carrier-protein] reductase (NADPH) activity"/>
    <property type="evidence" value="ECO:0007669"/>
    <property type="project" value="UniProtKB-EC"/>
</dbReference>
<dbReference type="Gene3D" id="3.40.50.720">
    <property type="entry name" value="NAD(P)-binding Rossmann-like Domain"/>
    <property type="match status" value="1"/>
</dbReference>
<dbReference type="OrthoDB" id="47007at2759"/>
<dbReference type="PANTHER" id="PTHR42879:SF6">
    <property type="entry name" value="NADPH-DEPENDENT REDUCTASE BACG"/>
    <property type="match status" value="1"/>
</dbReference>
<dbReference type="SMR" id="A0A2R5G2S1"/>
<name>A0A2R5G2S1_9STRA</name>
<protein>
    <recommendedName>
        <fullName evidence="2">3-oxoacyl-[acyl-carrier-protein] reductase</fullName>
        <ecNumber evidence="2">1.1.1.100</ecNumber>
    </recommendedName>
</protein>
<comment type="catalytic activity">
    <reaction evidence="3">
        <text>a (3R)-hydroxyacyl-[ACP] + NADP(+) = a 3-oxoacyl-[ACP] + NADPH + H(+)</text>
        <dbReference type="Rhea" id="RHEA:17397"/>
        <dbReference type="Rhea" id="RHEA-COMP:9916"/>
        <dbReference type="Rhea" id="RHEA-COMP:9945"/>
        <dbReference type="ChEBI" id="CHEBI:15378"/>
        <dbReference type="ChEBI" id="CHEBI:57783"/>
        <dbReference type="ChEBI" id="CHEBI:58349"/>
        <dbReference type="ChEBI" id="CHEBI:78776"/>
        <dbReference type="ChEBI" id="CHEBI:78827"/>
        <dbReference type="EC" id="1.1.1.100"/>
    </reaction>
</comment>
<dbReference type="InParanoid" id="A0A2R5G2S1"/>
<gene>
    <name evidence="4" type="ORF">FCC1311_002462</name>
</gene>
<dbReference type="SUPFAM" id="SSF51735">
    <property type="entry name" value="NAD(P)-binding Rossmann-fold domains"/>
    <property type="match status" value="1"/>
</dbReference>
<dbReference type="InterPro" id="IPR002347">
    <property type="entry name" value="SDR_fam"/>
</dbReference>
<accession>A0A2R5G2S1</accession>
<evidence type="ECO:0000313" key="4">
    <source>
        <dbReference type="EMBL" id="GBG24028.1"/>
    </source>
</evidence>
<dbReference type="Pfam" id="PF13561">
    <property type="entry name" value="adh_short_C2"/>
    <property type="match status" value="1"/>
</dbReference>
<evidence type="ECO:0000256" key="2">
    <source>
        <dbReference type="ARBA" id="ARBA00012948"/>
    </source>
</evidence>
<organism evidence="4 5">
    <name type="scientific">Hondaea fermentalgiana</name>
    <dbReference type="NCBI Taxonomy" id="2315210"/>
    <lineage>
        <taxon>Eukaryota</taxon>
        <taxon>Sar</taxon>
        <taxon>Stramenopiles</taxon>
        <taxon>Bigyra</taxon>
        <taxon>Labyrinthulomycetes</taxon>
        <taxon>Thraustochytrida</taxon>
        <taxon>Thraustochytriidae</taxon>
        <taxon>Hondaea</taxon>
    </lineage>
</organism>
<dbReference type="EC" id="1.1.1.100" evidence="2"/>
<comment type="similarity">
    <text evidence="1">Belongs to the short-chain dehydrogenases/reductases (SDR) family.</text>
</comment>
<reference evidence="4 5" key="1">
    <citation type="submission" date="2017-12" db="EMBL/GenBank/DDBJ databases">
        <title>Sequencing, de novo assembly and annotation of complete genome of a new Thraustochytrid species, strain FCC1311.</title>
        <authorList>
            <person name="Sedici K."/>
            <person name="Godart F."/>
            <person name="Aiese Cigliano R."/>
            <person name="Sanseverino W."/>
            <person name="Barakat M."/>
            <person name="Ortet P."/>
            <person name="Marechal E."/>
            <person name="Cagnac O."/>
            <person name="Amato A."/>
        </authorList>
    </citation>
    <scope>NUCLEOTIDE SEQUENCE [LARGE SCALE GENOMIC DNA]</scope>
</reference>
<evidence type="ECO:0000256" key="3">
    <source>
        <dbReference type="ARBA" id="ARBA00048508"/>
    </source>
</evidence>
<dbReference type="AlphaFoldDB" id="A0A2R5G2S1"/>
<dbReference type="InterPro" id="IPR036291">
    <property type="entry name" value="NAD(P)-bd_dom_sf"/>
</dbReference>
<keyword evidence="5" id="KW-1185">Reference proteome</keyword>
<dbReference type="InterPro" id="IPR050259">
    <property type="entry name" value="SDR"/>
</dbReference>
<comment type="caution">
    <text evidence="4">The sequence shown here is derived from an EMBL/GenBank/DDBJ whole genome shotgun (WGS) entry which is preliminary data.</text>
</comment>